<dbReference type="SUPFAM" id="SSF52540">
    <property type="entry name" value="P-loop containing nucleoside triphosphate hydrolases"/>
    <property type="match status" value="2"/>
</dbReference>
<reference evidence="1" key="1">
    <citation type="submission" date="2020-05" db="EMBL/GenBank/DDBJ databases">
        <title>Phylogenomic resolution of chytrid fungi.</title>
        <authorList>
            <person name="Stajich J.E."/>
            <person name="Amses K."/>
            <person name="Simmons R."/>
            <person name="Seto K."/>
            <person name="Myers J."/>
            <person name="Bonds A."/>
            <person name="Quandt C.A."/>
            <person name="Barry K."/>
            <person name="Liu P."/>
            <person name="Grigoriev I."/>
            <person name="Longcore J.E."/>
            <person name="James T.Y."/>
        </authorList>
    </citation>
    <scope>NUCLEOTIDE SEQUENCE</scope>
    <source>
        <strain evidence="1">PLAUS21</strain>
    </source>
</reference>
<dbReference type="AlphaFoldDB" id="A0AAD5Y383"/>
<proteinExistence type="predicted"/>
<organism evidence="1 2">
    <name type="scientific">Boothiomyces macroporosus</name>
    <dbReference type="NCBI Taxonomy" id="261099"/>
    <lineage>
        <taxon>Eukaryota</taxon>
        <taxon>Fungi</taxon>
        <taxon>Fungi incertae sedis</taxon>
        <taxon>Chytridiomycota</taxon>
        <taxon>Chytridiomycota incertae sedis</taxon>
        <taxon>Chytridiomycetes</taxon>
        <taxon>Rhizophydiales</taxon>
        <taxon>Terramycetaceae</taxon>
        <taxon>Boothiomyces</taxon>
    </lineage>
</organism>
<gene>
    <name evidence="1" type="ORF">HK103_001134</name>
</gene>
<sequence>MAKRFLNVRYNGVNARINVTEMDDISDVQDAIKATFGNTFEKIDAPYLQLFQPLENGEKEILDLEEIPEDYYRKVKEGGLSLVIRCSQLSVAGNVVSPKKVLKDLLGFDVEDSQVIFSRPSVVLSGFPTSEISYIAPLMNFVCRDQPTQIVYNTLDDYLDWKDVRVGEAEKNIKFVTVVGTAGKGKTTFARRFLELPYTGKHAAIINDCRDSDRSYCVSCCDFDLLKDGETQLSLLVLFEAFKYSLPVKAECQSFIRDFFKCFPSFRVSFTTTLQFITETFCFESSPELDKRLVIINLDETNNLLTTDEGQRYLKDLLCILRSAARGTCLLTILSGTHSDELFQQFQISCCRFVDIELSLIGLEEAKEVILEMTTNPSEHHISPFLEYLLTLCGGVGRYLEFAIVQMSIMGSADMGGTVIQGFKLDAYVHFLKNMQTSQHIETLLDKLTTAVVAYYPNVFSRFSDFIELLSCYALFQWTVSRQTKVNHLSIGDLEKEGLVFLQPTSKLSYSYICIIPFITLYWAIKYCNQSVQIPFLKDIKSYFSPDESENNSLHIVMAKFWGLYRKDSLPVDATGNCRIKLSDLVTLRDGQVDAQIRFRPVFTITDAPEKIEMNNYKRYKSDPDSIAFLNAKGATFTDAVIFSEPMIGIRILKGLEELNNQSFKSERDKFPPSDIFILITDEKQGEIVLGDNDVVIDCESFRAFAGPLIALRKLYCLCPEKNIKFVTVVGTAGKGKTTFARRFLELPYTGKHAAIINDCRDSNRSYCVSCCDFDLLKDGETQLSLLVLFEAFKYSLPAKAECQSFIRDFFKCFPSFRVSFTTTLQFITETFCFESSPELDKRLVIINLDETNNLLTTDEGQRYLKDLLCILRSAARGTCLLTILSGTHSDELFQQFQISCCRFVDIELSLIGLEEAKEVILEMTMNPREYHISPYLEYLLALCGGVGRYLELAIVQMSIMGSADMGGTVIQGFKLDAYVHFLKNMQTSQHIETLLDKLTTAVVAYYPNVFSRFSDFIELLSCYALFQWTVSRQTKVNHLSIGDLEKEGLVFLQPTSKLSFSYICIIPFITLYWAIKYCNQSVQIPFLKDIKSYFSPDESENNSLHIVMAKFWGLYRKDSLPVDATGNCRIKLSDLVTLRDGQVNVQIRFRPVFTITDAPEKIEMNNYKRCKSDPDSIAFLNAKGATFTDAVIFSEPMIGIRILEGLEELNEQSFKAERDKFPPGDIFILITDAKQGEIVLGDNDVVIDCESFQAIAGPLIALRKLCV</sequence>
<dbReference type="InterPro" id="IPR027417">
    <property type="entry name" value="P-loop_NTPase"/>
</dbReference>
<comment type="caution">
    <text evidence="1">The sequence shown here is derived from an EMBL/GenBank/DDBJ whole genome shotgun (WGS) entry which is preliminary data.</text>
</comment>
<accession>A0AAD5Y383</accession>
<keyword evidence="2" id="KW-1185">Reference proteome</keyword>
<dbReference type="Proteomes" id="UP001210925">
    <property type="component" value="Unassembled WGS sequence"/>
</dbReference>
<evidence type="ECO:0000313" key="2">
    <source>
        <dbReference type="Proteomes" id="UP001210925"/>
    </source>
</evidence>
<protein>
    <submittedName>
        <fullName evidence="1">Uncharacterized protein</fullName>
    </submittedName>
</protein>
<dbReference type="EMBL" id="JADGKB010000128">
    <property type="protein sequence ID" value="KAJ3252840.1"/>
    <property type="molecule type" value="Genomic_DNA"/>
</dbReference>
<name>A0AAD5Y383_9FUNG</name>
<evidence type="ECO:0000313" key="1">
    <source>
        <dbReference type="EMBL" id="KAJ3252840.1"/>
    </source>
</evidence>